<dbReference type="InterPro" id="IPR002347">
    <property type="entry name" value="SDR_fam"/>
</dbReference>
<dbReference type="NCBIfam" id="NF009466">
    <property type="entry name" value="PRK12826.1-2"/>
    <property type="match status" value="1"/>
</dbReference>
<proteinExistence type="inferred from homology"/>
<keyword evidence="2 3" id="KW-0560">Oxidoreductase</keyword>
<dbReference type="PRINTS" id="PR00081">
    <property type="entry name" value="GDHRDH"/>
</dbReference>
<dbReference type="GO" id="GO:0004316">
    <property type="term" value="F:3-oxoacyl-[acyl-carrier-protein] reductase (NADPH) activity"/>
    <property type="evidence" value="ECO:0007669"/>
    <property type="project" value="UniProtKB-EC"/>
</dbReference>
<dbReference type="PRINTS" id="PR00080">
    <property type="entry name" value="SDRFAMILY"/>
</dbReference>
<dbReference type="PANTHER" id="PTHR42879">
    <property type="entry name" value="3-OXOACYL-(ACYL-CARRIER-PROTEIN) REDUCTASE"/>
    <property type="match status" value="1"/>
</dbReference>
<evidence type="ECO:0000256" key="1">
    <source>
        <dbReference type="ARBA" id="ARBA00006484"/>
    </source>
</evidence>
<dbReference type="Proteomes" id="UP000539642">
    <property type="component" value="Unassembled WGS sequence"/>
</dbReference>
<gene>
    <name evidence="3" type="ORF">HNQ81_000094</name>
</gene>
<protein>
    <submittedName>
        <fullName evidence="3">3-oxoacyl-[acyl-carrier protein] reductase</fullName>
        <ecNumber evidence="3">1.1.1.100</ecNumber>
    </submittedName>
</protein>
<name>A0A840UJ59_9BACT</name>
<dbReference type="Gene3D" id="3.40.50.720">
    <property type="entry name" value="NAD(P)-binding Rossmann-like Domain"/>
    <property type="match status" value="1"/>
</dbReference>
<dbReference type="RefSeq" id="WP_183347187.1">
    <property type="nucleotide sequence ID" value="NZ_JACHEO010000001.1"/>
</dbReference>
<keyword evidence="4" id="KW-1185">Reference proteome</keyword>
<evidence type="ECO:0000313" key="3">
    <source>
        <dbReference type="EMBL" id="MBB5346387.1"/>
    </source>
</evidence>
<sequence length="245" mass="26400">MDTFLHQVAVVTGATRGIGKAVTLALLQQGATVAGIYHSNHQAVKQLRQESGGTNKLHLFQCDVADETQVNSFFAAVERQFSAIDILVNCAGIRRDAVLAMMKSEDWRSVIDINLTGSFLMAKQAVLLMMKKKYGRIINITSPISYLGFAGQANYAASKAGQIGMTRSLAKETAKKKITVNCVSPGFIETDFLHGLPKEQLDGYKALVPMRRFGTTAEVADAVLFLAGRNAGYITGAVLEINGGL</sequence>
<dbReference type="AlphaFoldDB" id="A0A840UJ59"/>
<dbReference type="InterPro" id="IPR036291">
    <property type="entry name" value="NAD(P)-bd_dom_sf"/>
</dbReference>
<organism evidence="3 4">
    <name type="scientific">Desulfoprunum benzoelyticum</name>
    <dbReference type="NCBI Taxonomy" id="1506996"/>
    <lineage>
        <taxon>Bacteria</taxon>
        <taxon>Pseudomonadati</taxon>
        <taxon>Thermodesulfobacteriota</taxon>
        <taxon>Desulfobulbia</taxon>
        <taxon>Desulfobulbales</taxon>
        <taxon>Desulfobulbaceae</taxon>
        <taxon>Desulfoprunum</taxon>
    </lineage>
</organism>
<accession>A0A840UJ59</accession>
<dbReference type="EC" id="1.1.1.100" evidence="3"/>
<dbReference type="FunFam" id="3.40.50.720:FF:000173">
    <property type="entry name" value="3-oxoacyl-[acyl-carrier protein] reductase"/>
    <property type="match status" value="1"/>
</dbReference>
<comment type="similarity">
    <text evidence="1">Belongs to the short-chain dehydrogenases/reductases (SDR) family.</text>
</comment>
<dbReference type="SUPFAM" id="SSF51735">
    <property type="entry name" value="NAD(P)-binding Rossmann-fold domains"/>
    <property type="match status" value="1"/>
</dbReference>
<evidence type="ECO:0000256" key="2">
    <source>
        <dbReference type="ARBA" id="ARBA00023002"/>
    </source>
</evidence>
<reference evidence="3 4" key="1">
    <citation type="submission" date="2020-08" db="EMBL/GenBank/DDBJ databases">
        <title>Genomic Encyclopedia of Type Strains, Phase IV (KMG-IV): sequencing the most valuable type-strain genomes for metagenomic binning, comparative biology and taxonomic classification.</title>
        <authorList>
            <person name="Goeker M."/>
        </authorList>
    </citation>
    <scope>NUCLEOTIDE SEQUENCE [LARGE SCALE GENOMIC DNA]</scope>
    <source>
        <strain evidence="3 4">DSM 28570</strain>
    </source>
</reference>
<dbReference type="EMBL" id="JACHEO010000001">
    <property type="protein sequence ID" value="MBB5346387.1"/>
    <property type="molecule type" value="Genomic_DNA"/>
</dbReference>
<dbReference type="InterPro" id="IPR050259">
    <property type="entry name" value="SDR"/>
</dbReference>
<comment type="caution">
    <text evidence="3">The sequence shown here is derived from an EMBL/GenBank/DDBJ whole genome shotgun (WGS) entry which is preliminary data.</text>
</comment>
<dbReference type="PANTHER" id="PTHR42879:SF2">
    <property type="entry name" value="3-OXOACYL-[ACYL-CARRIER-PROTEIN] REDUCTASE FABG"/>
    <property type="match status" value="1"/>
</dbReference>
<dbReference type="Pfam" id="PF13561">
    <property type="entry name" value="adh_short_C2"/>
    <property type="match status" value="1"/>
</dbReference>
<evidence type="ECO:0000313" key="4">
    <source>
        <dbReference type="Proteomes" id="UP000539642"/>
    </source>
</evidence>